<proteinExistence type="predicted"/>
<evidence type="ECO:0000313" key="2">
    <source>
        <dbReference type="Proteomes" id="UP000712600"/>
    </source>
</evidence>
<name>A0A8S9NH32_BRACR</name>
<gene>
    <name evidence="1" type="ORF">F2Q69_00041797</name>
</gene>
<sequence length="57" mass="6151">MTLPLGDKHEKGSLTQCTEHNIGQPSAYIIGRQITLSLLNHEPVPSDPGICVINLSI</sequence>
<dbReference type="AlphaFoldDB" id="A0A8S9NH32"/>
<reference evidence="1" key="1">
    <citation type="submission" date="2019-12" db="EMBL/GenBank/DDBJ databases">
        <title>Genome sequencing and annotation of Brassica cretica.</title>
        <authorList>
            <person name="Studholme D.J."/>
            <person name="Sarris P."/>
        </authorList>
    </citation>
    <scope>NUCLEOTIDE SEQUENCE</scope>
    <source>
        <strain evidence="1">PFS-109/04</strain>
        <tissue evidence="1">Leaf</tissue>
    </source>
</reference>
<evidence type="ECO:0000313" key="1">
    <source>
        <dbReference type="EMBL" id="KAF3503900.1"/>
    </source>
</evidence>
<dbReference type="Proteomes" id="UP000712600">
    <property type="component" value="Unassembled WGS sequence"/>
</dbReference>
<accession>A0A8S9NH32</accession>
<organism evidence="1 2">
    <name type="scientific">Brassica cretica</name>
    <name type="common">Mustard</name>
    <dbReference type="NCBI Taxonomy" id="69181"/>
    <lineage>
        <taxon>Eukaryota</taxon>
        <taxon>Viridiplantae</taxon>
        <taxon>Streptophyta</taxon>
        <taxon>Embryophyta</taxon>
        <taxon>Tracheophyta</taxon>
        <taxon>Spermatophyta</taxon>
        <taxon>Magnoliopsida</taxon>
        <taxon>eudicotyledons</taxon>
        <taxon>Gunneridae</taxon>
        <taxon>Pentapetalae</taxon>
        <taxon>rosids</taxon>
        <taxon>malvids</taxon>
        <taxon>Brassicales</taxon>
        <taxon>Brassicaceae</taxon>
        <taxon>Brassiceae</taxon>
        <taxon>Brassica</taxon>
    </lineage>
</organism>
<protein>
    <submittedName>
        <fullName evidence="1">Uncharacterized protein</fullName>
    </submittedName>
</protein>
<comment type="caution">
    <text evidence="1">The sequence shown here is derived from an EMBL/GenBank/DDBJ whole genome shotgun (WGS) entry which is preliminary data.</text>
</comment>
<dbReference type="EMBL" id="QGKX02001621">
    <property type="protein sequence ID" value="KAF3503900.1"/>
    <property type="molecule type" value="Genomic_DNA"/>
</dbReference>